<organism evidence="3 4">
    <name type="scientific">Oleidesulfovibrio alaskensis (strain ATCC BAA-1058 / DSM 17464 / G20)</name>
    <name type="common">Desulfovibrio alaskensis</name>
    <dbReference type="NCBI Taxonomy" id="207559"/>
    <lineage>
        <taxon>Bacteria</taxon>
        <taxon>Pseudomonadati</taxon>
        <taxon>Thermodesulfobacteriota</taxon>
        <taxon>Desulfovibrionia</taxon>
        <taxon>Desulfovibrionales</taxon>
        <taxon>Desulfovibrionaceae</taxon>
        <taxon>Oleidesulfovibrio</taxon>
    </lineage>
</organism>
<proteinExistence type="predicted"/>
<keyword evidence="1" id="KW-0472">Membrane</keyword>
<accession>Q310F2</accession>
<evidence type="ECO:0000313" key="3">
    <source>
        <dbReference type="EMBL" id="ABB38694.1"/>
    </source>
</evidence>
<dbReference type="InterPro" id="IPR012340">
    <property type="entry name" value="NA-bd_OB-fold"/>
</dbReference>
<dbReference type="RefSeq" id="WP_011367817.1">
    <property type="nucleotide sequence ID" value="NC_007519.1"/>
</dbReference>
<protein>
    <recommendedName>
        <fullName evidence="2">NfeD-like C-terminal domain-containing protein</fullName>
    </recommendedName>
</protein>
<dbReference type="AlphaFoldDB" id="Q310F2"/>
<dbReference type="SUPFAM" id="SSF141322">
    <property type="entry name" value="NfeD domain-like"/>
    <property type="match status" value="1"/>
</dbReference>
<dbReference type="eggNOG" id="COG1030">
    <property type="taxonomic scope" value="Bacteria"/>
</dbReference>
<keyword evidence="1" id="KW-1133">Transmembrane helix</keyword>
<dbReference type="Gene3D" id="2.40.50.140">
    <property type="entry name" value="Nucleic acid-binding proteins"/>
    <property type="match status" value="1"/>
</dbReference>
<evidence type="ECO:0000259" key="2">
    <source>
        <dbReference type="Pfam" id="PF01957"/>
    </source>
</evidence>
<sequence length="118" mass="13271">MKYGLITVLICIVLYEIFEHLILPLFWMIRYRKRNSACGPEGMIGKICKVQQWNGTSGKVKVGAELWNASSPSPLIPGDEPVIKSIEGLTLRVSSQSERLPDLPIKRFDKDHADDSSK</sequence>
<dbReference type="HOGENOM" id="CLU_2319115_0_0_7"/>
<reference evidence="3 4" key="1">
    <citation type="journal article" date="2011" name="J. Bacteriol.">
        <title>Complete genome sequence and updated annotation of Desulfovibrio alaskensis G20.</title>
        <authorList>
            <person name="Hauser L.J."/>
            <person name="Land M.L."/>
            <person name="Brown S.D."/>
            <person name="Larimer F."/>
            <person name="Keller K.L."/>
            <person name="Rapp-Giles B.J."/>
            <person name="Price M.N."/>
            <person name="Lin M."/>
            <person name="Bruce D.C."/>
            <person name="Detter J.C."/>
            <person name="Tapia R."/>
            <person name="Han C.S."/>
            <person name="Goodwin L.A."/>
            <person name="Cheng J.F."/>
            <person name="Pitluck S."/>
            <person name="Copeland A."/>
            <person name="Lucas S."/>
            <person name="Nolan M."/>
            <person name="Lapidus A.L."/>
            <person name="Palumbo A.V."/>
            <person name="Wall J.D."/>
        </authorList>
    </citation>
    <scope>NUCLEOTIDE SEQUENCE [LARGE SCALE GENOMIC DNA]</scope>
    <source>
        <strain evidence="4">ATCC BAA 1058 / DSM 17464 / G20</strain>
    </source>
</reference>
<dbReference type="KEGG" id="dde:Dde_1897"/>
<gene>
    <name evidence="3" type="ordered locus">Dde_1897</name>
</gene>
<name>Q310F2_OLEA2</name>
<dbReference type="Proteomes" id="UP000002710">
    <property type="component" value="Chromosome"/>
</dbReference>
<feature type="domain" description="NfeD-like C-terminal" evidence="2">
    <location>
        <begin position="41"/>
        <end position="93"/>
    </location>
</feature>
<keyword evidence="4" id="KW-1185">Reference proteome</keyword>
<keyword evidence="1" id="KW-0812">Transmembrane</keyword>
<dbReference type="STRING" id="207559.Dde_1897"/>
<evidence type="ECO:0000256" key="1">
    <source>
        <dbReference type="SAM" id="Phobius"/>
    </source>
</evidence>
<evidence type="ECO:0000313" key="4">
    <source>
        <dbReference type="Proteomes" id="UP000002710"/>
    </source>
</evidence>
<dbReference type="Pfam" id="PF01957">
    <property type="entry name" value="NfeD"/>
    <property type="match status" value="1"/>
</dbReference>
<dbReference type="EMBL" id="CP000112">
    <property type="protein sequence ID" value="ABB38694.1"/>
    <property type="molecule type" value="Genomic_DNA"/>
</dbReference>
<feature type="transmembrane region" description="Helical" evidence="1">
    <location>
        <begin position="6"/>
        <end position="27"/>
    </location>
</feature>
<dbReference type="InterPro" id="IPR002810">
    <property type="entry name" value="NfeD-like_C"/>
</dbReference>